<evidence type="ECO:0000313" key="1">
    <source>
        <dbReference type="EMBL" id="MFD1293829.1"/>
    </source>
</evidence>
<evidence type="ECO:0008006" key="3">
    <source>
        <dbReference type="Google" id="ProtNLM"/>
    </source>
</evidence>
<name>A0ABW3WNM3_9FLAO</name>
<organism evidence="1 2">
    <name type="scientific">Lutibacter holmesii</name>
    <dbReference type="NCBI Taxonomy" id="1137985"/>
    <lineage>
        <taxon>Bacteria</taxon>
        <taxon>Pseudomonadati</taxon>
        <taxon>Bacteroidota</taxon>
        <taxon>Flavobacteriia</taxon>
        <taxon>Flavobacteriales</taxon>
        <taxon>Flavobacteriaceae</taxon>
        <taxon>Lutibacter</taxon>
    </lineage>
</organism>
<dbReference type="Proteomes" id="UP001597241">
    <property type="component" value="Unassembled WGS sequence"/>
</dbReference>
<proteinExistence type="predicted"/>
<sequence length="240" mass="28114">MKKILLRIILVLQIVSCSSQQKEKDENDFYYVINVFGAELYQEPSMNSKILKIIKVGEKIIPKEILKTGQSKKIGEGFYLGGNFIRIQTGSYSGYLFSSDLTKIKPQIKDVYDGIFVANIIGKEKNKRIEKRIEKFDNKEYEIEDEITEYENGEYIYSMFDGCFDHIYNLKKMSTNEVYHLMTSIYYLINQTKNENEMEIPQFQEKKENELFFTTEGTTEELKIIIHKDGTFTISSYDCT</sequence>
<comment type="caution">
    <text evidence="1">The sequence shown here is derived from an EMBL/GenBank/DDBJ whole genome shotgun (WGS) entry which is preliminary data.</text>
</comment>
<keyword evidence="2" id="KW-1185">Reference proteome</keyword>
<dbReference type="RefSeq" id="WP_386809033.1">
    <property type="nucleotide sequence ID" value="NZ_JBHTMV010000004.1"/>
</dbReference>
<gene>
    <name evidence="1" type="ORF">ACFQ5N_08285</name>
</gene>
<dbReference type="EMBL" id="JBHTMV010000004">
    <property type="protein sequence ID" value="MFD1293829.1"/>
    <property type="molecule type" value="Genomic_DNA"/>
</dbReference>
<reference evidence="2" key="1">
    <citation type="journal article" date="2019" name="Int. J. Syst. Evol. Microbiol.">
        <title>The Global Catalogue of Microorganisms (GCM) 10K type strain sequencing project: providing services to taxonomists for standard genome sequencing and annotation.</title>
        <authorList>
            <consortium name="The Broad Institute Genomics Platform"/>
            <consortium name="The Broad Institute Genome Sequencing Center for Infectious Disease"/>
            <person name="Wu L."/>
            <person name="Ma J."/>
        </authorList>
    </citation>
    <scope>NUCLEOTIDE SEQUENCE [LARGE SCALE GENOMIC DNA]</scope>
    <source>
        <strain evidence="2">CCUG 62221</strain>
    </source>
</reference>
<evidence type="ECO:0000313" key="2">
    <source>
        <dbReference type="Proteomes" id="UP001597241"/>
    </source>
</evidence>
<protein>
    <recommendedName>
        <fullName evidence="3">SH3 domain-containing protein</fullName>
    </recommendedName>
</protein>
<accession>A0ABW3WNM3</accession>